<name>F6D150_MARPP</name>
<keyword evidence="4" id="KW-1185">Reference proteome</keyword>
<feature type="domain" description="Filamentous haemagglutinin FhaB/tRNA nuclease CdiA-like TPS" evidence="2">
    <location>
        <begin position="91"/>
        <end position="211"/>
    </location>
</feature>
<dbReference type="InterPro" id="IPR010069">
    <property type="entry name" value="CdiA_FHA1_rpt"/>
</dbReference>
<feature type="region of interest" description="Disordered" evidence="1">
    <location>
        <begin position="3280"/>
        <end position="3343"/>
    </location>
</feature>
<organism evidence="3 4">
    <name type="scientific">Marinomonas posidonica (strain CECT 7376 / NCIMB 14433 / IVIA-Po-181)</name>
    <dbReference type="NCBI Taxonomy" id="491952"/>
    <lineage>
        <taxon>Bacteria</taxon>
        <taxon>Pseudomonadati</taxon>
        <taxon>Pseudomonadota</taxon>
        <taxon>Gammaproteobacteria</taxon>
        <taxon>Oceanospirillales</taxon>
        <taxon>Oceanospirillaceae</taxon>
        <taxon>Marinomonas</taxon>
    </lineage>
</organism>
<proteinExistence type="predicted"/>
<evidence type="ECO:0000313" key="4">
    <source>
        <dbReference type="Proteomes" id="UP000009230"/>
    </source>
</evidence>
<reference evidence="3 4" key="1">
    <citation type="journal article" date="2012" name="Stand. Genomic Sci.">
        <title>Complete genome sequence of Marinomonas posidonica type strain (IVIA-Po-181(T)).</title>
        <authorList>
            <person name="Lucas-Elio P."/>
            <person name="Goodwin L."/>
            <person name="Woyke T."/>
            <person name="Pitluck S."/>
            <person name="Nolan M."/>
            <person name="Kyrpides N.C."/>
            <person name="Detter J.C."/>
            <person name="Copeland A."/>
            <person name="Lu M."/>
            <person name="Bruce D."/>
            <person name="Detter C."/>
            <person name="Tapia R."/>
            <person name="Han S."/>
            <person name="Land M.L."/>
            <person name="Ivanova N."/>
            <person name="Mikhailova N."/>
            <person name="Johnston A.W."/>
            <person name="Sanchez-Amat A."/>
        </authorList>
    </citation>
    <scope>NUCLEOTIDE SEQUENCE [LARGE SCALE GENOMIC DNA]</scope>
    <source>
        <strain evidence="4">CECT 7376 / NCIMB 14433 / IVIA-Po-181</strain>
    </source>
</reference>
<dbReference type="SUPFAM" id="SSF56954">
    <property type="entry name" value="Outer membrane efflux proteins (OEP)"/>
    <property type="match status" value="1"/>
</dbReference>
<dbReference type="InterPro" id="IPR025157">
    <property type="entry name" value="Hemagglutinin_rpt"/>
</dbReference>
<dbReference type="HOGENOM" id="CLU_223222_0_0_6"/>
<feature type="region of interest" description="Disordered" evidence="1">
    <location>
        <begin position="3742"/>
        <end position="3761"/>
    </location>
</feature>
<dbReference type="OrthoDB" id="2664633at2"/>
<dbReference type="InterPro" id="IPR012334">
    <property type="entry name" value="Pectin_lyas_fold"/>
</dbReference>
<accession>F6D150</accession>
<feature type="compositionally biased region" description="Low complexity" evidence="1">
    <location>
        <begin position="3818"/>
        <end position="3837"/>
    </location>
</feature>
<feature type="region of interest" description="Disordered" evidence="1">
    <location>
        <begin position="4345"/>
        <end position="4379"/>
    </location>
</feature>
<dbReference type="InterPro" id="IPR011050">
    <property type="entry name" value="Pectin_lyase_fold/virulence"/>
</dbReference>
<dbReference type="GO" id="GO:0003824">
    <property type="term" value="F:catalytic activity"/>
    <property type="evidence" value="ECO:0007669"/>
    <property type="project" value="UniProtKB-ARBA"/>
</dbReference>
<evidence type="ECO:0000259" key="2">
    <source>
        <dbReference type="SMART" id="SM00912"/>
    </source>
</evidence>
<sequence length="5310" mass="551098">MLTLLRVIKHCISDIVPWPKKPVRRASYKIQPLKLVSSSSHVSLLSPCRRNQKYIAQIMLSAYLSAPGVLLAQGATAASNSAHAPAFDTSASGIPIVNINAPSSKGVSRNEYETLNVESKGLIFNNATDIAKTELAGYIDGNARLGGKSASIILNEVTGNSRSALNGYMEIAGKSAELIIANQNGITCNGCGFINTTRGTLTTGQALFDGAGGLSGFDVSRGDIAITGQGLNDTNTDELDILARSVKLNAKLWADNVTIITGDNRINYQDKSVTARSSGEREEFALDVAAIGGMYANRIRLIGTEKGLGVNLGGEVKAVDDMVLDTQGNLVHSATLSADAVRIQANNIENTGAILANRLTIDSTEEMTNKGADASIQATSAMALKTQTLQNLDGAKLLSQNGDVGLTSHHFENQGTVAGKTLKVDTSTLNNTGESSQIFAVDQLTLTTTGDLTNQDGATVASDDQLTITAQGQLTNLTGAIESLETLNIEAQSLINTGSLSTQNDALILTTGQVDNQGILAGKGITINATELTNSTANGKIYSTDKLDLTILGNITNQDGALVHADTDLILEVEGNLTNTDATIEALSQVNITGQDLTSSGTILAQSGALTINSGDLVNQGALAGKGITIDATGLSNSTASGKIYSTDAVILNVEGTLINEDSALVHADSTLTLDAEGNLTNTDSTIEALNEIDITVENVTSSGTVLAQDGSLTIDTNQVTNQGTLAGKGIIVNANALTNSTANGKLYSTDKLDLNIAGNVTNADGALLHANTGLTLDAGDDTASGELTNTDSTIEALNQVDIKSQNLTSSGTILAQNEALNIETNQVDNQGTLAGKGITINATELTNSTANGKVYSTDQLGLNITGDVTNTNGALVHANTDLALDAEGNVTNTGSTIEALDQIDIKSQNLTSTGTVLAQDGTLTIQTNQVDNQGTLAGKGITIDATGLSNSTANGKVYSTDKLDLTILGNITNQDGALLHANTGLTLDAGDDTASGELTNTDSTIEALSQVNIKSQNLTSSGTILAQNEALNIETNQVTNQGTLAGKGITIDATGLSNSTANGKVYSTDQLGLNITGDVTNTNGALVHANTDLALDAEGNVTNTGSTIEALDQIDIKSQNLTSTGTVLAQDGTLTIQTNQVNNQGTLAGKGIIVNANALTNSTANGKIYSTDAVDLNIQGNITNQDSALVHADSTLMLDADGNLTNTDSTIEALNEIDITAENVTSSGTVLAQDGALTIQTNQVDNQGTLAGKGITINATELTNRTASGKVYSTDKLDLNITGDVTNTNGALVHANTDLALDAEGNVTNTGSTIEALDQIDIKSQNLTSTGTVLAQDGTLTIQTNQVNNQGTLAGKGIIVNANALTNSTANGKIYSTDAVDLNIQGNITNQDSALVHADSTLMLDADGNLTNTDSTIEALNEIDITAENVTSSGTVLAQDGALTIQTNQVDNQGTLAGKGITINATELTNRTASGKVYSTDKLDLNITGDVTNTNGALVHANTDLALDAEGNVTNTGSTIEALSQVDIKSQNLTSSGTILAQNKALNIETNQVTNQGTLAGKGITIDATGLTNRTANGKLYSTDKLDFNITGDMTNADGALVHADSSMTLDADGNLINTDSTIEALNEIDITAENVTSSGTVLAQDGALTIQTNQVDNQGTLAGKGITINATELTNRTASGKIYSTDAVGLNIQGNITNQDSALVHADSTLMLDADGNLTNTDSTIEALNEIDITAENVTSSGTVLAQDGALTIQTNQVDNQGTLAGKGITINAMELSNSTANGKVYSTKNLDLNIAGNVTNTGGALLHANTGLTLDAGDDTASGELTNTDATIEALNQVDIKSQNLTSSGTILAQNEALNIETNQVDNQGTLAGKGITINATELTNRTASGKIYSTDAVDLNIQGNITNQDSALVHADSTLMLDADGNLTNTDSTIEALNEIDITAKNVTSSGTVLAQDGALIIQTNQVDNQGTLAGKGITIDATGLSNSTASGKVYSTDKLDLNITGDVTNTDGALVHADSEMTLDADGNLINTDSTIEALNEIDITAENVTSSGTVLAQDGALTIQTNQVDNQGTLAGKGITINATELTNRTASGKIYSTDAVDLNIQGNITNQDSALVHADSTLMLDADGNLTNTDSTIEALNEIDITAKNVTSSGTVLAQDGALTIQTNQVDNQGTLAGKGITINATELTNSTANGKIYSTDQLDLNITGNVTNADGALVHADSEMTLDADGNLINTDATIEALSQVNIKSQNLTSSGTILAQNESLTIHTNQVTNQGTLAGKGIIVNANALTNSTANGKIYSTDKLDLNITGDVTNADGALVHADSEMTLDADGNLTNTDATIEALSQVDIKSQNLTSSGTILAQNESLTIHTNQVTNQGTLAGKGIIVNANALTNSTANGKIYSTDQLDLNIIGDVTNTGGALLHANTGLTLDAGDDTASGELTNTDATIEALNQVDIKSQNLTSSGTVLAQDGALTIQTNQVDNQGTLAGKGITVNATELTNSTANGKIYSTDQLDLNITGNVTNADGALVHADSEMTLDADGNLINTDATIEALSQVNIKSQNLTSSGTILAQNESLTIHTNQVTNQGTLAGKGITIDATGLSNSTASGKIYSTDKLDLNIIGDVTNADGALVHADSEMTLDADGNLTNTDATIEALSQVDIKSQNLTSSGTILAQNKALNIETNQVDNQGTLAGKGITIDATGLSNSTASGKVYSTDKLDLNITGDVANKEGALIHAGTQLTFDVEGNLTNSNSDIEAVQGIEVNSHQFVNSGSVLAQNQSLIIETEHLDNKSRLSGHDLEINSASLLNNTASSELLSTNDLTLKIDNDLKNENGASIKANNVLTIDTKGNFYNLDANVESLNDIKIVAQRVSNNANGVLYAKNGTLDIDASSSLSNTGGIAGNNVAIHANALGNKGSNALILGRNDLSIVTNGNINNENGGVLYSFNTGNLKTNSTLLNSSSTIETGGNLIINAKKLLNKKRLFSVKKTVTTKNHNNVSFSAPSGYYDAKRNYTETITNYSVSADSKQGYILSGGNISINAYIDNLYSTISAVGNLNFNSGQVNNVSSVVTNKNVKKGTDYLYRTWKSCKRNWYGKKKCKRKYETKTRGYNKTVNNTKTLASATFTAGGKITGKAGNVSNVGSVDEIITASIDDSDSTSIAQTELAASTTKSDDTSLTQTELAASATESGDTTHAQTQLNASTTKSDDTSLTQTELAASATESGDTTHAQTQLNASTTKSDDTSLTQTELNASTTELDGTSIAQAKLNASTTESDSTSIAQTQLAASTTESDDTSIAQTQLNESMSEERDSGDSASSDKSQPAMADKQDTPSVNKLDLNIIKSRRDEIFKDLSVDEFVQSALFSASENPESGYLVQTNPLFTNYKTFISSDYLLNKMIGDDQGRTGKTASRLGDGYLEQKLVRDQILSYTGYQNLPEQVDIESTYAALMDNALEEYEDLKLSPGVELGYGQIAKLTQPIVWMVEETVQTASGPQQALVPKVYFPNVSDMVLRSDGSLIAANTIDIDVDGDIANSGTMMASVDLSLQGDNITNSGSMSAGSEASLKTTGDIHNSGNLQAGGTLSLVAGGNITSETQSQTINTQSGSFSSTQTLVGETASLQGGNIKLVAGNDISLIGSNLNADDQIFAEAGNNFTLASLEVTDSNKAGSYFSDSSTIHQVSSLSANNLQLNAGNTLTSEGAQLIAQEDLTLSAGNIDLLAAKDTKDSYSFVGRGGNTTETRTHNESITGTDLSAGGTLTLVSQNDIFSKGSTLSGDEGIALAAGGDVVLATETAHNSSYEQVKKKTSSSWGSSKRSTTTTTSESLSNQGTNLASGGNISIASGNDLVLSGSKASADGNVSLQADGDIQLLSAVDQTSNRYQKQKKGTFKVKTKDQGAIKQTAVTSDLISGGNVSLNSGSNITLEGAILAAKNILSIGTEAVTQNAQGQYVNADGEQAGNVNITTQALENSEWSKSSSSFRGVFKDIVKGIAAVVSVGTAGLVHGEIKVGESDATRTDTLTQQSSTLAATDLDLTAQQDLTLIGAQVAVTDTANLTAQNVTIDAAQERSVTTTSHTDQTVSGEAASFSSEKGELTLASLTETDQTERTTTTANTWAGSNLQAGNLNIQATNNVAIIASDVSVQNDAKIEGKNILVGGREDTLDTTHDSITKTKTLTVGVKNAYADIYLAVRALDQAKDAVKDAKAAYKEAKQKVAEGKLPKNDLDFYKANLAVATANVASATTAVVASGAAAAAAAATSAGTGFYATAGVTTQTDTTSTTTSQGQWQGSSIQVGGNTSLTSDNNLNVEGSAIATAGQLALNASNINITAGKNTYTESTESHSEGSSASYSTNSGFSGSVNASKSSSDSQSIQYSNSQLSAGSLVSNSDSLTIEGGNLDAGSIDITTDQLVVTSLQDTSSSSSKSLGGNVGVGGGSVSSVGINASQSAAERAWVAQQSGITGGQVKIKAKDTQLTGAVLASTNAQGEDNGQLTLTTDTLKVSNIEDIDESKNLGISLSGSKNSTSIGANFDGYEKAQTTKATIGLGNVTVGGTDIDEQTAFADLNRDVINSQEITKDVERGGLNANLTVDNNMLTESGRQKIANDFTDTYEHGEDIGRALATVNDKDDLGLLNLGETLANNAKGTQLKNDLLRNPENAEILAGLKSDNEEEYNQAVVALGHLAQDKFGLELSEINLYDGKETTSSSLADTGLVDVKGGVVVDTDSSEAGKMYLDVNGESKTSQIDTLGHEVLETQDFQGKGNGILFSNSEDTQEALGDAFGNQLADRINQAAGGDLDSTGGSDFNQRQVASYSVQQGTNNANKVGNAEVDHRQLYASEILAIKDVSKGYAEQAGITQNNAEKVLGDNLRYYVDKDFQEKAKASGFVPDDSVLEVLAESLEGDDYIANLNDVPVVSDEDSYSNNEITEAIKQYGETYTDTFEDRTIGAEPLLGDAISQSGDDQIVREYYDQHNPRSVSITDLPEQVSGEALSLLHSANELVGDVAQGAVALVANPEETTKQAASGMMNTLNALKHPEEMFADSDDASIEAELDRRDIFGTDAFNAGYNQAQSDASVIGKVGEISGALVPELYLGKPAVVVKEVVEQAAKKTEVAINSERDNFKFDSDSCALTTCNGYVNASKINEVANTIKKNDQTQTQQTLVEDIINNGDQSGVKTEALTSDLLAQSGYRELSGNKYAGEKGLDHIVQDKDGVTMVVVDSKQLNKSGGTQLGKSGDSEAPTIQLSSQWLETTAGRLPDGEAKTALTQAIKNGAPIKSVITAVDKKTGDVKIVPVKVDTTSK</sequence>
<dbReference type="eggNOG" id="COG3210">
    <property type="taxonomic scope" value="Bacteria"/>
</dbReference>
<dbReference type="Proteomes" id="UP000009230">
    <property type="component" value="Chromosome"/>
</dbReference>
<dbReference type="NCBIfam" id="TIGR01901">
    <property type="entry name" value="adhes_NPXG"/>
    <property type="match status" value="1"/>
</dbReference>
<protein>
    <submittedName>
        <fullName evidence="3">Filamentous hemagglutinin family outer membrane protein</fullName>
    </submittedName>
</protein>
<dbReference type="Gene3D" id="2.160.20.10">
    <property type="entry name" value="Single-stranded right-handed beta-helix, Pectin lyase-like"/>
    <property type="match status" value="1"/>
</dbReference>
<dbReference type="Pfam" id="PF13332">
    <property type="entry name" value="Fil_haemagg_2"/>
    <property type="match status" value="5"/>
</dbReference>
<dbReference type="NCBIfam" id="TIGR01731">
    <property type="entry name" value="fil_hemag_20aa"/>
    <property type="match status" value="43"/>
</dbReference>
<dbReference type="EMBL" id="CP002771">
    <property type="protein sequence ID" value="AEF54857.1"/>
    <property type="molecule type" value="Genomic_DNA"/>
</dbReference>
<dbReference type="STRING" id="491952.Mar181_1819"/>
<gene>
    <name evidence="3" type="ordered locus">Mar181_1819</name>
</gene>
<dbReference type="RefSeq" id="WP_013796332.1">
    <property type="nucleotide sequence ID" value="NC_015559.1"/>
</dbReference>
<dbReference type="CDD" id="cd20732">
    <property type="entry name" value="PoNe_FilH_DUF637_VENN-like"/>
    <property type="match status" value="1"/>
</dbReference>
<feature type="region of interest" description="Disordered" evidence="1">
    <location>
        <begin position="4284"/>
        <end position="4307"/>
    </location>
</feature>
<feature type="compositionally biased region" description="Polar residues" evidence="1">
    <location>
        <begin position="3280"/>
        <end position="3316"/>
    </location>
</feature>
<dbReference type="SUPFAM" id="SSF51126">
    <property type="entry name" value="Pectin lyase-like"/>
    <property type="match status" value="1"/>
</dbReference>
<feature type="region of interest" description="Disordered" evidence="1">
    <location>
        <begin position="3177"/>
        <end position="3258"/>
    </location>
</feature>
<feature type="compositionally biased region" description="Low complexity" evidence="1">
    <location>
        <begin position="4284"/>
        <end position="4305"/>
    </location>
</feature>
<evidence type="ECO:0000256" key="1">
    <source>
        <dbReference type="SAM" id="MobiDB-lite"/>
    </source>
</evidence>
<dbReference type="GO" id="GO:0015562">
    <property type="term" value="F:efflux transmembrane transporter activity"/>
    <property type="evidence" value="ECO:0007669"/>
    <property type="project" value="InterPro"/>
</dbReference>
<dbReference type="SMART" id="SM00912">
    <property type="entry name" value="Haemagg_act"/>
    <property type="match status" value="1"/>
</dbReference>
<evidence type="ECO:0000313" key="3">
    <source>
        <dbReference type="EMBL" id="AEF54857.1"/>
    </source>
</evidence>
<dbReference type="KEGG" id="mpc:Mar181_1819"/>
<dbReference type="InterPro" id="IPR008638">
    <property type="entry name" value="FhaB/CdiA-like_TPS"/>
</dbReference>
<feature type="region of interest" description="Disordered" evidence="1">
    <location>
        <begin position="3807"/>
        <end position="3844"/>
    </location>
</feature>
<dbReference type="Pfam" id="PF05860">
    <property type="entry name" value="TPS"/>
    <property type="match status" value="1"/>
</dbReference>